<feature type="transmembrane region" description="Helical" evidence="1">
    <location>
        <begin position="75"/>
        <end position="93"/>
    </location>
</feature>
<keyword evidence="1" id="KW-1133">Transmembrane helix</keyword>
<dbReference type="EMBL" id="FOHX01000023">
    <property type="protein sequence ID" value="SEU44753.1"/>
    <property type="molecule type" value="Genomic_DNA"/>
</dbReference>
<evidence type="ECO:0000313" key="2">
    <source>
        <dbReference type="EMBL" id="SEU44753.1"/>
    </source>
</evidence>
<organism evidence="2 3">
    <name type="scientific">Nonomuraea wenchangensis</name>
    <dbReference type="NCBI Taxonomy" id="568860"/>
    <lineage>
        <taxon>Bacteria</taxon>
        <taxon>Bacillati</taxon>
        <taxon>Actinomycetota</taxon>
        <taxon>Actinomycetes</taxon>
        <taxon>Streptosporangiales</taxon>
        <taxon>Streptosporangiaceae</taxon>
        <taxon>Nonomuraea</taxon>
    </lineage>
</organism>
<dbReference type="Proteomes" id="UP000199361">
    <property type="component" value="Unassembled WGS sequence"/>
</dbReference>
<name>A0A1I0LSA2_9ACTN</name>
<dbReference type="RefSeq" id="WP_393183011.1">
    <property type="nucleotide sequence ID" value="NZ_JBICSR010000002.1"/>
</dbReference>
<dbReference type="AlphaFoldDB" id="A0A1I0LSA2"/>
<keyword evidence="3" id="KW-1185">Reference proteome</keyword>
<keyword evidence="1" id="KW-0472">Membrane</keyword>
<evidence type="ECO:0000313" key="3">
    <source>
        <dbReference type="Proteomes" id="UP000199361"/>
    </source>
</evidence>
<sequence length="165" mass="17064">MRHLGGFLIGLVVTAAVLAGGGWAVTQAAAQAAVHVTGQAPVTPADNQQLWIALGAMAAVGLVYGLVVAGRISPLATFVPSMVLLAWTVVYALDPARAISLVPAEPSVNQIVREAGAGAQTLLTTGVLALLGVALFIPVLMPSRWSRPQDDLDDDYESSQEGGYY</sequence>
<evidence type="ECO:0000256" key="1">
    <source>
        <dbReference type="SAM" id="Phobius"/>
    </source>
</evidence>
<feature type="transmembrane region" description="Helical" evidence="1">
    <location>
        <begin position="48"/>
        <end position="68"/>
    </location>
</feature>
<reference evidence="2 3" key="1">
    <citation type="submission" date="2016-10" db="EMBL/GenBank/DDBJ databases">
        <authorList>
            <person name="de Groot N.N."/>
        </authorList>
    </citation>
    <scope>NUCLEOTIDE SEQUENCE [LARGE SCALE GENOMIC DNA]</scope>
    <source>
        <strain evidence="2 3">CGMCC 4.5598</strain>
    </source>
</reference>
<evidence type="ECO:0008006" key="4">
    <source>
        <dbReference type="Google" id="ProtNLM"/>
    </source>
</evidence>
<feature type="transmembrane region" description="Helical" evidence="1">
    <location>
        <begin position="122"/>
        <end position="141"/>
    </location>
</feature>
<proteinExistence type="predicted"/>
<gene>
    <name evidence="2" type="ORF">SAMN05421811_123137</name>
</gene>
<accession>A0A1I0LSA2</accession>
<dbReference type="STRING" id="568860.SAMN05421811_123137"/>
<protein>
    <recommendedName>
        <fullName evidence="4">Tryptophan-associated transmembrane protein (Trp_oprn_chp)</fullName>
    </recommendedName>
</protein>
<keyword evidence="1" id="KW-0812">Transmembrane</keyword>